<protein>
    <submittedName>
        <fullName evidence="2">Uncharacterized protein</fullName>
    </submittedName>
</protein>
<sequence length="112" mass="12642">MSSILSRYGGYLRPLFPKVSSFITQLSRRGHLGFPRPLQFQQIENKKNLRSSLLRNRRTARGSCQSKPGLPIMRRRDGERSPGLLPKPEGTRSNACDKETGTKDSGEPLNYP</sequence>
<evidence type="ECO:0000313" key="3">
    <source>
        <dbReference type="Proteomes" id="UP001152798"/>
    </source>
</evidence>
<gene>
    <name evidence="2" type="ORF">NEZAVI_LOCUS8902</name>
</gene>
<reference evidence="2" key="1">
    <citation type="submission" date="2022-01" db="EMBL/GenBank/DDBJ databases">
        <authorList>
            <person name="King R."/>
        </authorList>
    </citation>
    <scope>NUCLEOTIDE SEQUENCE</scope>
</reference>
<organism evidence="2 3">
    <name type="scientific">Nezara viridula</name>
    <name type="common">Southern green stink bug</name>
    <name type="synonym">Cimex viridulus</name>
    <dbReference type="NCBI Taxonomy" id="85310"/>
    <lineage>
        <taxon>Eukaryota</taxon>
        <taxon>Metazoa</taxon>
        <taxon>Ecdysozoa</taxon>
        <taxon>Arthropoda</taxon>
        <taxon>Hexapoda</taxon>
        <taxon>Insecta</taxon>
        <taxon>Pterygota</taxon>
        <taxon>Neoptera</taxon>
        <taxon>Paraneoptera</taxon>
        <taxon>Hemiptera</taxon>
        <taxon>Heteroptera</taxon>
        <taxon>Panheteroptera</taxon>
        <taxon>Pentatomomorpha</taxon>
        <taxon>Pentatomoidea</taxon>
        <taxon>Pentatomidae</taxon>
        <taxon>Pentatominae</taxon>
        <taxon>Nezara</taxon>
    </lineage>
</organism>
<accession>A0A9P0HCL1</accession>
<name>A0A9P0HCL1_NEZVI</name>
<feature type="compositionally biased region" description="Basic and acidic residues" evidence="1">
    <location>
        <begin position="95"/>
        <end position="106"/>
    </location>
</feature>
<dbReference type="EMBL" id="OV725080">
    <property type="protein sequence ID" value="CAH1399457.1"/>
    <property type="molecule type" value="Genomic_DNA"/>
</dbReference>
<evidence type="ECO:0000313" key="2">
    <source>
        <dbReference type="EMBL" id="CAH1399457.1"/>
    </source>
</evidence>
<keyword evidence="3" id="KW-1185">Reference proteome</keyword>
<proteinExistence type="predicted"/>
<feature type="region of interest" description="Disordered" evidence="1">
    <location>
        <begin position="49"/>
        <end position="112"/>
    </location>
</feature>
<dbReference type="Proteomes" id="UP001152798">
    <property type="component" value="Chromosome 4"/>
</dbReference>
<dbReference type="AlphaFoldDB" id="A0A9P0HCL1"/>
<evidence type="ECO:0000256" key="1">
    <source>
        <dbReference type="SAM" id="MobiDB-lite"/>
    </source>
</evidence>